<protein>
    <submittedName>
        <fullName evidence="2">Sporulation and spore germination</fullName>
    </submittedName>
</protein>
<reference evidence="2 3" key="1">
    <citation type="submission" date="2016-10" db="EMBL/GenBank/DDBJ databases">
        <authorList>
            <person name="de Groot N.N."/>
        </authorList>
    </citation>
    <scope>NUCLEOTIDE SEQUENCE [LARGE SCALE GENOMIC DNA]</scope>
    <source>
        <strain evidence="2 3">DSM 21799</strain>
    </source>
</reference>
<organism evidence="2 3">
    <name type="scientific">Paramicrobacterium humi</name>
    <dbReference type="NCBI Taxonomy" id="640635"/>
    <lineage>
        <taxon>Bacteria</taxon>
        <taxon>Bacillati</taxon>
        <taxon>Actinomycetota</taxon>
        <taxon>Actinomycetes</taxon>
        <taxon>Micrococcales</taxon>
        <taxon>Microbacteriaceae</taxon>
        <taxon>Paramicrobacterium</taxon>
    </lineage>
</organism>
<evidence type="ECO:0000313" key="2">
    <source>
        <dbReference type="EMBL" id="SEC02045.1"/>
    </source>
</evidence>
<dbReference type="SMART" id="SM00909">
    <property type="entry name" value="Germane"/>
    <property type="match status" value="1"/>
</dbReference>
<dbReference type="Proteomes" id="UP000199183">
    <property type="component" value="Unassembled WGS sequence"/>
</dbReference>
<feature type="domain" description="GerMN" evidence="1">
    <location>
        <begin position="201"/>
        <end position="291"/>
    </location>
</feature>
<evidence type="ECO:0000313" key="3">
    <source>
        <dbReference type="Proteomes" id="UP000199183"/>
    </source>
</evidence>
<dbReference type="InterPro" id="IPR059026">
    <property type="entry name" value="LpqB_N"/>
</dbReference>
<evidence type="ECO:0000259" key="1">
    <source>
        <dbReference type="SMART" id="SM00909"/>
    </source>
</evidence>
<dbReference type="RefSeq" id="WP_091184501.1">
    <property type="nucleotide sequence ID" value="NZ_FNRY01000001.1"/>
</dbReference>
<gene>
    <name evidence="2" type="ORF">SAMN04489806_2386</name>
</gene>
<proteinExistence type="predicted"/>
<keyword evidence="3" id="KW-1185">Reference proteome</keyword>
<dbReference type="InterPro" id="IPR019606">
    <property type="entry name" value="GerMN"/>
</dbReference>
<dbReference type="OrthoDB" id="3226781at2"/>
<dbReference type="SUPFAM" id="SSF101898">
    <property type="entry name" value="NHL repeat"/>
    <property type="match status" value="1"/>
</dbReference>
<name>A0A1H4P403_9MICO</name>
<dbReference type="STRING" id="640635.SAMN04489806_2386"/>
<accession>A0A1H4P403</accession>
<dbReference type="PROSITE" id="PS51257">
    <property type="entry name" value="PROKAR_LIPOPROTEIN"/>
    <property type="match status" value="1"/>
</dbReference>
<dbReference type="Pfam" id="PF25976">
    <property type="entry name" value="LpqB_N"/>
    <property type="match status" value="1"/>
</dbReference>
<dbReference type="AlphaFoldDB" id="A0A1H4P403"/>
<dbReference type="Pfam" id="PF10646">
    <property type="entry name" value="Germane"/>
    <property type="match status" value="1"/>
</dbReference>
<dbReference type="EMBL" id="FNRY01000001">
    <property type="protein sequence ID" value="SEC02045.1"/>
    <property type="molecule type" value="Genomic_DNA"/>
</dbReference>
<sequence length="557" mass="58082">MRRFTALVALVVGIALLTGCAGIPRNGAVRPGNPVSDDDGGADVTLIADAPVPGASQQDLLRGFIAAASSPLNNYSVARLFLAPDFQLEWNPDASVTLDDPSTRTFTQVTDTAIEVGIVPRATVDSLGVYSERSGEGQAKLDYSFTKVDGEWRITSAPDGIVLEQSLFETVFDEHALQFFDPQWSTFVPDLRWFPSGSSTATRVVTALLDGPSAWLAQSVTTAFPDGTKLARSSVPVTNGEAQVDLSREALSADDIARERMKAQLVASLEGVAGAGLVSILIDGQAIDVPSLTVRRPHVDSRPLIMTDDAFGYASGGRIDTIAGLSNSIRALKPSAVAMNSENDQAAVLAAGGVYSVSRGADPLAVDTRKGLIAPTIDDRGFVWSVPTSHPGKVQAHAPDGAAFEVQSNWPEASSIIALELSRDGTRVVALIESGGSAQLLLAGVRRSAEGVPVSIGETVPFPVPDGDAVTATWVDDRTVAVMSADGSSLIRLIELGGPSETLAPVDGVVQIVGGNSADDIVALNADGELLSRRGTGWQVSHDGVHFIATQQGSPSG</sequence>